<dbReference type="OrthoDB" id="6197669at2"/>
<evidence type="ECO:0000259" key="2">
    <source>
        <dbReference type="Pfam" id="PF09413"/>
    </source>
</evidence>
<dbReference type="InterPro" id="IPR018551">
    <property type="entry name" value="DUF2007"/>
</dbReference>
<name>R4YQ61_OLEAN</name>
<organism evidence="3 4">
    <name type="scientific">Oleispira antarctica RB-8</name>
    <dbReference type="NCBI Taxonomy" id="698738"/>
    <lineage>
        <taxon>Bacteria</taxon>
        <taxon>Pseudomonadati</taxon>
        <taxon>Pseudomonadota</taxon>
        <taxon>Gammaproteobacteria</taxon>
        <taxon>Oceanospirillales</taxon>
        <taxon>Oceanospirillaceae</taxon>
        <taxon>Oleispira</taxon>
    </lineage>
</organism>
<dbReference type="STRING" id="698738.OLEAN_C28740"/>
<accession>R4YQ61</accession>
<dbReference type="Proteomes" id="UP000032749">
    <property type="component" value="Chromosome"/>
</dbReference>
<evidence type="ECO:0000256" key="1">
    <source>
        <dbReference type="SAM" id="Phobius"/>
    </source>
</evidence>
<dbReference type="HOGENOM" id="CLU_155686_1_0_6"/>
<dbReference type="EMBL" id="FO203512">
    <property type="protein sequence ID" value="CCK77050.1"/>
    <property type="molecule type" value="Genomic_DNA"/>
</dbReference>
<proteinExistence type="predicted"/>
<keyword evidence="1" id="KW-1133">Transmembrane helix</keyword>
<keyword evidence="4" id="KW-1185">Reference proteome</keyword>
<dbReference type="AlphaFoldDB" id="R4YQ61"/>
<dbReference type="Gene3D" id="3.30.70.790">
    <property type="entry name" value="UreE, C-terminal domain"/>
    <property type="match status" value="1"/>
</dbReference>
<dbReference type="InterPro" id="IPR011322">
    <property type="entry name" value="N-reg_PII-like_a/b"/>
</dbReference>
<reference evidence="3 4" key="1">
    <citation type="journal article" date="2013" name="Nat. Commun.">
        <title>Genome sequence and functional genomic analysis of the oil-degrading bacterium Oleispira antarctica.</title>
        <authorList>
            <person name="Kube M."/>
            <person name="Chernikova T.N."/>
            <person name="Al-Ramahi Y."/>
            <person name="Beloqui A."/>
            <person name="Lopez-Cortez N."/>
            <person name="Guazzaroni M.E."/>
            <person name="Heipieper H.J."/>
            <person name="Klages S."/>
            <person name="Kotsyurbenko O.R."/>
            <person name="Langer I."/>
            <person name="Nechitaylo T.Y."/>
            <person name="Lunsdorf H."/>
            <person name="Fernandez M."/>
            <person name="Juarez S."/>
            <person name="Ciordia S."/>
            <person name="Singer A."/>
            <person name="Kagan O."/>
            <person name="Egorova O."/>
            <person name="Petit P.A."/>
            <person name="Stogios P."/>
            <person name="Kim Y."/>
            <person name="Tchigvintsev A."/>
            <person name="Flick R."/>
            <person name="Denaro R."/>
            <person name="Genovese M."/>
            <person name="Albar J.P."/>
            <person name="Reva O.N."/>
            <person name="Martinez-Gomariz M."/>
            <person name="Tran H."/>
            <person name="Ferrer M."/>
            <person name="Savchenko A."/>
            <person name="Yakunin A.F."/>
            <person name="Yakimov M.M."/>
            <person name="Golyshina O.V."/>
            <person name="Reinhardt R."/>
            <person name="Golyshin P.N."/>
        </authorList>
    </citation>
    <scope>NUCLEOTIDE SEQUENCE [LARGE SCALE GENOMIC DNA]</scope>
</reference>
<dbReference type="Pfam" id="PF09413">
    <property type="entry name" value="DUF2007"/>
    <property type="match status" value="1"/>
</dbReference>
<sequence length="110" mass="12144">MKCVYEASDVLEAHVIQGLLEQHRISSFIEGENLIGAVGGLPASYLVRILVNDDDLIKGISLMRDYDSTNESLNEEGSITQGIIPRNGNTLLVATVIIILMISMEAFRYF</sequence>
<keyword evidence="1" id="KW-0812">Transmembrane</keyword>
<gene>
    <name evidence="3" type="ORF">OLEAN_C28740</name>
</gene>
<feature type="domain" description="DUF2007" evidence="2">
    <location>
        <begin position="1"/>
        <end position="65"/>
    </location>
</feature>
<dbReference type="KEGG" id="oai:OLEAN_C28740"/>
<evidence type="ECO:0000313" key="3">
    <source>
        <dbReference type="EMBL" id="CCK77050.1"/>
    </source>
</evidence>
<keyword evidence="1" id="KW-0472">Membrane</keyword>
<protein>
    <recommendedName>
        <fullName evidence="2">DUF2007 domain-containing protein</fullName>
    </recommendedName>
</protein>
<dbReference type="SUPFAM" id="SSF54913">
    <property type="entry name" value="GlnB-like"/>
    <property type="match status" value="1"/>
</dbReference>
<feature type="transmembrane region" description="Helical" evidence="1">
    <location>
        <begin position="91"/>
        <end position="109"/>
    </location>
</feature>
<evidence type="ECO:0000313" key="4">
    <source>
        <dbReference type="Proteomes" id="UP000032749"/>
    </source>
</evidence>